<evidence type="ECO:0000256" key="8">
    <source>
        <dbReference type="RuleBase" id="RU365104"/>
    </source>
</evidence>
<dbReference type="GO" id="GO:0042626">
    <property type="term" value="F:ATPase-coupled transmembrane transporter activity"/>
    <property type="evidence" value="ECO:0007669"/>
    <property type="project" value="TreeGrafter"/>
</dbReference>
<dbReference type="GO" id="GO:0005524">
    <property type="term" value="F:ATP binding"/>
    <property type="evidence" value="ECO:0007669"/>
    <property type="project" value="UniProtKB-UniRule"/>
</dbReference>
<reference evidence="11" key="1">
    <citation type="submission" date="2016-11" db="EMBL/GenBank/DDBJ databases">
        <title>Complete genome sequence of Virgibacillus pantothenticus 21D, a halophilic bacterium isolated from the deep hypersaline anoxic basin Discovery in the Mediterranean Sea.</title>
        <authorList>
            <person name="Zeaiter Z."/>
            <person name="Booth J.M."/>
            <person name="Prosdocimi E.M."/>
            <person name="Mapelli F."/>
            <person name="Fusi M."/>
            <person name="Daffonchio D."/>
            <person name="Borin S."/>
            <person name="Crotti E."/>
        </authorList>
    </citation>
    <scope>NUCLEOTIDE SEQUENCE [LARGE SCALE GENOMIC DNA]</scope>
    <source>
        <strain evidence="11">21D</strain>
    </source>
</reference>
<comment type="function">
    <text evidence="8">ATP-binding (A) component of a common energy-coupling factor (ECF) ABC-transporter complex.</text>
</comment>
<dbReference type="SMART" id="SM00382">
    <property type="entry name" value="AAA"/>
    <property type="match status" value="1"/>
</dbReference>
<dbReference type="GO" id="GO:0043190">
    <property type="term" value="C:ATP-binding cassette (ABC) transporter complex"/>
    <property type="evidence" value="ECO:0007669"/>
    <property type="project" value="TreeGrafter"/>
</dbReference>
<sequence length="292" mass="33534">MEISLENVDYSYETYTSERINKVLEDINLNVYRDKWISVIGHTGSGKSTLVKLIKGLLTPTTGKIRINNTEIINSKNKKLSVIHQIGFVFQYPEHQLFETTVLKDISFGPNNLGWKYEDILEKAKEVIKLVGLSEEYFGKSPFQLSGGEKRRVAIAGVLIMDPKILILDEPTAGLDPLGRQKILALVDQWKMRENTTVILITHQMNDVAEYSDEVIVMNQGVILYQTDPLTLFNNYEKELNEVGLELPDYMKLLHGINKKVDRKIEIQSIKEKDVMHKIVEYFNDKEKNTDD</sequence>
<dbReference type="GO" id="GO:0015087">
    <property type="term" value="F:cobalt ion transmembrane transporter activity"/>
    <property type="evidence" value="ECO:0007669"/>
    <property type="project" value="UniProtKB-ARBA"/>
</dbReference>
<evidence type="ECO:0000256" key="2">
    <source>
        <dbReference type="ARBA" id="ARBA00022448"/>
    </source>
</evidence>
<comment type="similarity">
    <text evidence="8">Belongs to the ABC transporter superfamily. Energy-coupling factor EcfA family.</text>
</comment>
<dbReference type="PANTHER" id="PTHR43553:SF27">
    <property type="entry name" value="ENERGY-COUPLING FACTOR TRANSPORTER ATP-BINDING PROTEIN ECFA2"/>
    <property type="match status" value="1"/>
</dbReference>
<dbReference type="Gene3D" id="3.40.50.300">
    <property type="entry name" value="P-loop containing nucleotide triphosphate hydrolases"/>
    <property type="match status" value="1"/>
</dbReference>
<evidence type="ECO:0000256" key="5">
    <source>
        <dbReference type="ARBA" id="ARBA00022840"/>
    </source>
</evidence>
<dbReference type="AlphaFoldDB" id="A0A2K9IWI0"/>
<keyword evidence="3 8" id="KW-1003">Cell membrane</keyword>
<evidence type="ECO:0000259" key="9">
    <source>
        <dbReference type="PROSITE" id="PS50893"/>
    </source>
</evidence>
<keyword evidence="2 8" id="KW-0813">Transport</keyword>
<accession>A0A2K9IWI0</accession>
<dbReference type="InterPro" id="IPR030946">
    <property type="entry name" value="EcfA2"/>
</dbReference>
<evidence type="ECO:0000256" key="3">
    <source>
        <dbReference type="ARBA" id="ARBA00022475"/>
    </source>
</evidence>
<evidence type="ECO:0000256" key="4">
    <source>
        <dbReference type="ARBA" id="ARBA00022741"/>
    </source>
</evidence>
<dbReference type="RefSeq" id="WP_101932891.1">
    <property type="nucleotide sequence ID" value="NZ_CP018622.1"/>
</dbReference>
<dbReference type="InterPro" id="IPR003439">
    <property type="entry name" value="ABC_transporter-like_ATP-bd"/>
</dbReference>
<comment type="subunit">
    <text evidence="8">Forms a stable energy-coupling factor (ECF) transporter complex composed of 2 membrane-embedded substrate-binding proteins (S component), 2 ATP-binding proteins (A component) and 2 transmembrane proteins (T component).</text>
</comment>
<dbReference type="InterPro" id="IPR050095">
    <property type="entry name" value="ECF_ABC_transporter_ATP-bd"/>
</dbReference>
<keyword evidence="6" id="KW-1278">Translocase</keyword>
<dbReference type="Proteomes" id="UP000234237">
    <property type="component" value="Chromosome"/>
</dbReference>
<keyword evidence="7 8" id="KW-0472">Membrane</keyword>
<dbReference type="FunFam" id="3.40.50.300:FF:000224">
    <property type="entry name" value="Energy-coupling factor transporter ATP-binding protein EcfA"/>
    <property type="match status" value="1"/>
</dbReference>
<keyword evidence="5 8" id="KW-0067">ATP-binding</keyword>
<evidence type="ECO:0000313" key="10">
    <source>
        <dbReference type="EMBL" id="AUJ24126.1"/>
    </source>
</evidence>
<dbReference type="SUPFAM" id="SSF52540">
    <property type="entry name" value="P-loop containing nucleoside triphosphate hydrolases"/>
    <property type="match status" value="1"/>
</dbReference>
<evidence type="ECO:0000256" key="1">
    <source>
        <dbReference type="ARBA" id="ARBA00004202"/>
    </source>
</evidence>
<name>A0A2K9IWI0_9BACI</name>
<dbReference type="PROSITE" id="PS00211">
    <property type="entry name" value="ABC_TRANSPORTER_1"/>
    <property type="match status" value="1"/>
</dbReference>
<dbReference type="InterPro" id="IPR017871">
    <property type="entry name" value="ABC_transporter-like_CS"/>
</dbReference>
<feature type="domain" description="ABC transporter" evidence="9">
    <location>
        <begin position="3"/>
        <end position="245"/>
    </location>
</feature>
<dbReference type="KEGG" id="vpn:A21D_01014"/>
<dbReference type="NCBIfam" id="TIGR04521">
    <property type="entry name" value="ECF_ATPase_2"/>
    <property type="match status" value="1"/>
</dbReference>
<gene>
    <name evidence="10" type="primary">ecfA2_2</name>
    <name evidence="10" type="ORF">A21D_01014</name>
</gene>
<dbReference type="CDD" id="cd03225">
    <property type="entry name" value="ABC_cobalt_CbiO_domain1"/>
    <property type="match status" value="1"/>
</dbReference>
<dbReference type="InterPro" id="IPR027417">
    <property type="entry name" value="P-loop_NTPase"/>
</dbReference>
<dbReference type="EC" id="7.-.-.-" evidence="8"/>
<evidence type="ECO:0000256" key="6">
    <source>
        <dbReference type="ARBA" id="ARBA00022967"/>
    </source>
</evidence>
<dbReference type="PROSITE" id="PS50893">
    <property type="entry name" value="ABC_TRANSPORTER_2"/>
    <property type="match status" value="1"/>
</dbReference>
<dbReference type="EMBL" id="CP018622">
    <property type="protein sequence ID" value="AUJ24126.1"/>
    <property type="molecule type" value="Genomic_DNA"/>
</dbReference>
<keyword evidence="10" id="KW-0378">Hydrolase</keyword>
<evidence type="ECO:0000256" key="7">
    <source>
        <dbReference type="ARBA" id="ARBA00023136"/>
    </source>
</evidence>
<organism evidence="10 11">
    <name type="scientific">Virgibacillus dokdonensis</name>
    <dbReference type="NCBI Taxonomy" id="302167"/>
    <lineage>
        <taxon>Bacteria</taxon>
        <taxon>Bacillati</taxon>
        <taxon>Bacillota</taxon>
        <taxon>Bacilli</taxon>
        <taxon>Bacillales</taxon>
        <taxon>Bacillaceae</taxon>
        <taxon>Virgibacillus</taxon>
    </lineage>
</organism>
<dbReference type="InterPro" id="IPR015856">
    <property type="entry name" value="ABC_transpr_CbiO/EcfA_su"/>
</dbReference>
<dbReference type="GO" id="GO:0016887">
    <property type="term" value="F:ATP hydrolysis activity"/>
    <property type="evidence" value="ECO:0007669"/>
    <property type="project" value="InterPro"/>
</dbReference>
<protein>
    <recommendedName>
        <fullName evidence="8">Energy-coupling factor transporter ATP-binding protein EcfA2</fullName>
        <ecNumber evidence="8">7.-.-.-</ecNumber>
    </recommendedName>
</protein>
<dbReference type="Pfam" id="PF00005">
    <property type="entry name" value="ABC_tran"/>
    <property type="match status" value="1"/>
</dbReference>
<proteinExistence type="inferred from homology"/>
<keyword evidence="4 8" id="KW-0547">Nucleotide-binding</keyword>
<dbReference type="PANTHER" id="PTHR43553">
    <property type="entry name" value="HEAVY METAL TRANSPORTER"/>
    <property type="match status" value="1"/>
</dbReference>
<evidence type="ECO:0000313" key="11">
    <source>
        <dbReference type="Proteomes" id="UP000234237"/>
    </source>
</evidence>
<comment type="subcellular location">
    <subcellularLocation>
        <location evidence="1 8">Cell membrane</location>
        <topology evidence="1 8">Peripheral membrane protein</topology>
    </subcellularLocation>
</comment>
<dbReference type="InterPro" id="IPR003593">
    <property type="entry name" value="AAA+_ATPase"/>
</dbReference>